<gene>
    <name evidence="2" type="ORF">NBH21_23300</name>
</gene>
<dbReference type="EMBL" id="JAMXLX010000011">
    <property type="protein sequence ID" value="MCO5959708.1"/>
    <property type="molecule type" value="Genomic_DNA"/>
</dbReference>
<dbReference type="SUPFAM" id="SSF55729">
    <property type="entry name" value="Acyl-CoA N-acyltransferases (Nat)"/>
    <property type="match status" value="1"/>
</dbReference>
<dbReference type="CDD" id="cd04301">
    <property type="entry name" value="NAT_SF"/>
    <property type="match status" value="1"/>
</dbReference>
<organism evidence="2 3">
    <name type="scientific">Ciceribacter sichuanensis</name>
    <dbReference type="NCBI Taxonomy" id="2949647"/>
    <lineage>
        <taxon>Bacteria</taxon>
        <taxon>Pseudomonadati</taxon>
        <taxon>Pseudomonadota</taxon>
        <taxon>Alphaproteobacteria</taxon>
        <taxon>Hyphomicrobiales</taxon>
        <taxon>Rhizobiaceae</taxon>
        <taxon>Ciceribacter</taxon>
    </lineage>
</organism>
<dbReference type="Pfam" id="PF13527">
    <property type="entry name" value="Acetyltransf_9"/>
    <property type="match status" value="1"/>
</dbReference>
<name>A0AAJ1F9Y9_9HYPH</name>
<dbReference type="InterPro" id="IPR000182">
    <property type="entry name" value="GNAT_dom"/>
</dbReference>
<dbReference type="AlphaFoldDB" id="A0AAJ1F9Y9"/>
<reference evidence="2" key="1">
    <citation type="submission" date="2022-06" db="EMBL/GenBank/DDBJ databases">
        <authorList>
            <person name="Sun Q."/>
        </authorList>
    </citation>
    <scope>NUCLEOTIDE SEQUENCE</scope>
    <source>
        <strain evidence="2">S101</strain>
    </source>
</reference>
<proteinExistence type="predicted"/>
<dbReference type="Gene3D" id="3.40.630.30">
    <property type="match status" value="1"/>
</dbReference>
<dbReference type="InterPro" id="IPR016181">
    <property type="entry name" value="Acyl_CoA_acyltransferase"/>
</dbReference>
<feature type="domain" description="N-acetyltransferase" evidence="1">
    <location>
        <begin position="1"/>
        <end position="152"/>
    </location>
</feature>
<evidence type="ECO:0000313" key="2">
    <source>
        <dbReference type="EMBL" id="MCO5959708.1"/>
    </source>
</evidence>
<sequence length="167" mass="17701">MIIRDEAAGDETAIGAVTAAAFADMPYSNQTEPRIIERLRQAGAMTISLVAEDGGDILGHIAFSPVTLAGGETGWYGLGPVSVRPDLQKRGIGSTLVNEGLKRLKMRDAQGCVLVGYPDYYKRFGFASCPTLKVEGVSPEYLLALPLRGPVPSGIVAFHPGFYGDAT</sequence>
<dbReference type="RefSeq" id="WP_250916374.1">
    <property type="nucleotide sequence ID" value="NZ_JAMXLX010000011.1"/>
</dbReference>
<dbReference type="GO" id="GO:0016747">
    <property type="term" value="F:acyltransferase activity, transferring groups other than amino-acyl groups"/>
    <property type="evidence" value="ECO:0007669"/>
    <property type="project" value="InterPro"/>
</dbReference>
<dbReference type="PROSITE" id="PS51186">
    <property type="entry name" value="GNAT"/>
    <property type="match status" value="1"/>
</dbReference>
<evidence type="ECO:0000259" key="1">
    <source>
        <dbReference type="PROSITE" id="PS51186"/>
    </source>
</evidence>
<comment type="caution">
    <text evidence="2">The sequence shown here is derived from an EMBL/GenBank/DDBJ whole genome shotgun (WGS) entry which is preliminary data.</text>
</comment>
<protein>
    <submittedName>
        <fullName evidence="2">N-acetyltransferase</fullName>
    </submittedName>
</protein>
<evidence type="ECO:0000313" key="3">
    <source>
        <dbReference type="Proteomes" id="UP001155380"/>
    </source>
</evidence>
<dbReference type="Proteomes" id="UP001155380">
    <property type="component" value="Unassembled WGS sequence"/>
</dbReference>
<accession>A0AAJ1F9Y9</accession>